<evidence type="ECO:0000313" key="3">
    <source>
        <dbReference type="Proteomes" id="UP001152622"/>
    </source>
</evidence>
<keyword evidence="3" id="KW-1185">Reference proteome</keyword>
<sequence>MKGKVAPDSRKTAEASRRGAATGPTANKQPSAVTARQNAARPCHLPSRSRVNTVPLKEDACGGVGRHWCCQWGVRPYQSLSWGSPNWQAPPPPIGILIWLKDRNGGLLRGRRASSVWEGIIGGVWQIPPSQHGGDPVTWFPWRLGGAHLGRTGGIAVLTPQPSPLPIRCAGRRWVGGAGGTPHC</sequence>
<proteinExistence type="predicted"/>
<gene>
    <name evidence="2" type="ORF">SKAU_G00013880</name>
</gene>
<dbReference type="Proteomes" id="UP001152622">
    <property type="component" value="Chromosome 1"/>
</dbReference>
<reference evidence="2" key="1">
    <citation type="journal article" date="2023" name="Science">
        <title>Genome structures resolve the early diversification of teleost fishes.</title>
        <authorList>
            <person name="Parey E."/>
            <person name="Louis A."/>
            <person name="Montfort J."/>
            <person name="Bouchez O."/>
            <person name="Roques C."/>
            <person name="Iampietro C."/>
            <person name="Lluch J."/>
            <person name="Castinel A."/>
            <person name="Donnadieu C."/>
            <person name="Desvignes T."/>
            <person name="Floi Bucao C."/>
            <person name="Jouanno E."/>
            <person name="Wen M."/>
            <person name="Mejri S."/>
            <person name="Dirks R."/>
            <person name="Jansen H."/>
            <person name="Henkel C."/>
            <person name="Chen W.J."/>
            <person name="Zahm M."/>
            <person name="Cabau C."/>
            <person name="Klopp C."/>
            <person name="Thompson A.W."/>
            <person name="Robinson-Rechavi M."/>
            <person name="Braasch I."/>
            <person name="Lecointre G."/>
            <person name="Bobe J."/>
            <person name="Postlethwait J.H."/>
            <person name="Berthelot C."/>
            <person name="Roest Crollius H."/>
            <person name="Guiguen Y."/>
        </authorList>
    </citation>
    <scope>NUCLEOTIDE SEQUENCE</scope>
    <source>
        <strain evidence="2">WJC10195</strain>
    </source>
</reference>
<protein>
    <submittedName>
        <fullName evidence="2">Uncharacterized protein</fullName>
    </submittedName>
</protein>
<dbReference type="AlphaFoldDB" id="A0A9Q1JD84"/>
<evidence type="ECO:0000313" key="2">
    <source>
        <dbReference type="EMBL" id="KAJ8380610.1"/>
    </source>
</evidence>
<feature type="compositionally biased region" description="Polar residues" evidence="1">
    <location>
        <begin position="24"/>
        <end position="37"/>
    </location>
</feature>
<evidence type="ECO:0000256" key="1">
    <source>
        <dbReference type="SAM" id="MobiDB-lite"/>
    </source>
</evidence>
<accession>A0A9Q1JD84</accession>
<organism evidence="2 3">
    <name type="scientific">Synaphobranchus kaupii</name>
    <name type="common">Kaup's arrowtooth eel</name>
    <dbReference type="NCBI Taxonomy" id="118154"/>
    <lineage>
        <taxon>Eukaryota</taxon>
        <taxon>Metazoa</taxon>
        <taxon>Chordata</taxon>
        <taxon>Craniata</taxon>
        <taxon>Vertebrata</taxon>
        <taxon>Euteleostomi</taxon>
        <taxon>Actinopterygii</taxon>
        <taxon>Neopterygii</taxon>
        <taxon>Teleostei</taxon>
        <taxon>Anguilliformes</taxon>
        <taxon>Synaphobranchidae</taxon>
        <taxon>Synaphobranchus</taxon>
    </lineage>
</organism>
<comment type="caution">
    <text evidence="2">The sequence shown here is derived from an EMBL/GenBank/DDBJ whole genome shotgun (WGS) entry which is preliminary data.</text>
</comment>
<dbReference type="EMBL" id="JAINUF010000001">
    <property type="protein sequence ID" value="KAJ8380610.1"/>
    <property type="molecule type" value="Genomic_DNA"/>
</dbReference>
<feature type="region of interest" description="Disordered" evidence="1">
    <location>
        <begin position="1"/>
        <end position="47"/>
    </location>
</feature>
<feature type="compositionally biased region" description="Basic and acidic residues" evidence="1">
    <location>
        <begin position="1"/>
        <end position="17"/>
    </location>
</feature>
<name>A0A9Q1JD84_SYNKA</name>